<reference evidence="1" key="1">
    <citation type="submission" date="2019-04" db="EMBL/GenBank/DDBJ databases">
        <authorList>
            <person name="Alioto T."/>
            <person name="Alioto T."/>
        </authorList>
    </citation>
    <scope>NUCLEOTIDE SEQUENCE [LARGE SCALE GENOMIC DNA]</scope>
</reference>
<comment type="caution">
    <text evidence="1">The sequence shown here is derived from an EMBL/GenBank/DDBJ whole genome shotgun (WGS) entry which is preliminary data.</text>
</comment>
<organism evidence="1 2">
    <name type="scientific">Marmota monax</name>
    <name type="common">Woodchuck</name>
    <dbReference type="NCBI Taxonomy" id="9995"/>
    <lineage>
        <taxon>Eukaryota</taxon>
        <taxon>Metazoa</taxon>
        <taxon>Chordata</taxon>
        <taxon>Craniata</taxon>
        <taxon>Vertebrata</taxon>
        <taxon>Euteleostomi</taxon>
        <taxon>Mammalia</taxon>
        <taxon>Eutheria</taxon>
        <taxon>Euarchontoglires</taxon>
        <taxon>Glires</taxon>
        <taxon>Rodentia</taxon>
        <taxon>Sciuromorpha</taxon>
        <taxon>Sciuridae</taxon>
        <taxon>Xerinae</taxon>
        <taxon>Marmotini</taxon>
        <taxon>Marmota</taxon>
    </lineage>
</organism>
<gene>
    <name evidence="1" type="ORF">MONAX_5E019683</name>
</gene>
<dbReference type="EMBL" id="CABDUW010000192">
    <property type="protein sequence ID" value="VTJ62131.1"/>
    <property type="molecule type" value="Genomic_DNA"/>
</dbReference>
<accession>A0A5E4AZF0</accession>
<dbReference type="Proteomes" id="UP000335636">
    <property type="component" value="Unassembled WGS sequence"/>
</dbReference>
<name>A0A5E4AZF0_MARMO</name>
<dbReference type="AlphaFoldDB" id="A0A5E4AZF0"/>
<evidence type="ECO:0000313" key="2">
    <source>
        <dbReference type="Proteomes" id="UP000335636"/>
    </source>
</evidence>
<sequence length="488" mass="52154">MELCLLPILAQPPEASICSLRIYLGSSEPRHDGPEGGRVQVCTSFLFLVEVGACSHHHAFVLHRQLITIRKARLLSKLRPASANSYEYLQRQMVREQLQLQEDGLHTLGSQQDWGDSLRNDTTLKFKPGELSTLYPYGDPQVLNYDTVSLAVRVSQAQAWAGPQATGISGRLCSDFRTSACIGRAEVDILGVDGILYKGRMNTQFGAQPLTTAEKELAGERRRVLPPNTPAQVSLCQAGCGCSRTAALMGGAGLGFRGHQAGNLVRHLIYTQGRSTAGRAASVEGLGQMESLVLSSTPSTFPKGVTPEEGAEGLLPAVKVPCPPARNLYAPVRSGDLFGTICPREYLPHPPIPPGVLPGLGSLYSLPVTLTPSPKACSVPPHPSLTCSVKVQAACSPTPGPQEDPRSSPHPALCSLAREMVPAAVLGSCSILRGAYRPWASSQKPRPGVGPQASTWLQGWDIGAHLLPWACWTAAQEPGWEELSPVLP</sequence>
<evidence type="ECO:0000313" key="1">
    <source>
        <dbReference type="EMBL" id="VTJ62131.1"/>
    </source>
</evidence>
<protein>
    <submittedName>
        <fullName evidence="1">Uncharacterized protein</fullName>
    </submittedName>
</protein>
<proteinExistence type="predicted"/>
<keyword evidence="2" id="KW-1185">Reference proteome</keyword>
<dbReference type="PANTHER" id="PTHR47080:SF1">
    <property type="entry name" value="CHROMOSOME 16 OPEN READING FRAME 96"/>
    <property type="match status" value="1"/>
</dbReference>
<dbReference type="PANTHER" id="PTHR47080">
    <property type="entry name" value="CHROMOSOME 16 OPEN READING FRAME 96"/>
    <property type="match status" value="1"/>
</dbReference>